<evidence type="ECO:0000256" key="5">
    <source>
        <dbReference type="SAM" id="Phobius"/>
    </source>
</evidence>
<feature type="transmembrane region" description="Helical" evidence="5">
    <location>
        <begin position="325"/>
        <end position="350"/>
    </location>
</feature>
<dbReference type="PANTHER" id="PTHR16189">
    <property type="entry name" value="TRANSMEMBRANE PROTEIN 104-RELATED"/>
    <property type="match status" value="1"/>
</dbReference>
<feature type="transmembrane region" description="Helical" evidence="5">
    <location>
        <begin position="29"/>
        <end position="50"/>
    </location>
</feature>
<dbReference type="GO" id="GO:0016020">
    <property type="term" value="C:membrane"/>
    <property type="evidence" value="ECO:0007669"/>
    <property type="project" value="UniProtKB-SubCell"/>
</dbReference>
<dbReference type="Proteomes" id="UP000332933">
    <property type="component" value="Unassembled WGS sequence"/>
</dbReference>
<protein>
    <submittedName>
        <fullName evidence="8">Aste57867_13677 protein</fullName>
    </submittedName>
</protein>
<feature type="transmembrane region" description="Helical" evidence="5">
    <location>
        <begin position="273"/>
        <end position="305"/>
    </location>
</feature>
<dbReference type="PANTHER" id="PTHR16189:SF2">
    <property type="entry name" value="AMINO ACID TRANSPORTER TRANSMEMBRANE DOMAIN-CONTAINING PROTEIN"/>
    <property type="match status" value="1"/>
</dbReference>
<evidence type="ECO:0000313" key="9">
    <source>
        <dbReference type="Proteomes" id="UP000332933"/>
    </source>
</evidence>
<dbReference type="Pfam" id="PF01490">
    <property type="entry name" value="Aa_trans"/>
    <property type="match status" value="1"/>
</dbReference>
<dbReference type="OrthoDB" id="294541at2759"/>
<comment type="subcellular location">
    <subcellularLocation>
        <location evidence="1">Membrane</location>
    </subcellularLocation>
</comment>
<feature type="transmembrane region" description="Helical" evidence="5">
    <location>
        <begin position="56"/>
        <end position="77"/>
    </location>
</feature>
<sequence length="452" mass="48548">MQSPELPSYDTMPSAAAAQSSASSYTPPVAFAFTINYILGIGCLAIPYAFYQGGLVLGTALLLFITCVCFVTALWIAETLERSQRLLISINNERSPLSRSPNSKRRLLAEAAAAPPPSVTMLCHRYCGLMGASLYQVSLLVLGYGGLIAFSQVFVNSVVSQLPAFDYSDVAAAVGYGLVVIPLSCCDLKEQVGVQVALSIVRFVAVLLMIASASWAVWTHSKDIDAKVETIPLVDFNSFGLLFSAVVLAQLFHHSIPGLLAPLAPADQIHATAVFGTALATTTIFYILLAFSCAYCFGSTLLSSVNLNWVAFTWESHHPFWGRALSFFVVIFPALDTLSIFPLLAVTLADNLAATCHLSSKVLLRLVATVPALIVAVVVKDLAVTLRWCGVFGIYVAFIAPAWLHFEAQRHDPLPTIHSSVLSSNIFVSLVVLFGAVATAIVTMQNMAQDVY</sequence>
<evidence type="ECO:0000256" key="3">
    <source>
        <dbReference type="ARBA" id="ARBA00022989"/>
    </source>
</evidence>
<feature type="transmembrane region" description="Helical" evidence="5">
    <location>
        <begin position="362"/>
        <end position="379"/>
    </location>
</feature>
<organism evidence="8 9">
    <name type="scientific">Aphanomyces stellatus</name>
    <dbReference type="NCBI Taxonomy" id="120398"/>
    <lineage>
        <taxon>Eukaryota</taxon>
        <taxon>Sar</taxon>
        <taxon>Stramenopiles</taxon>
        <taxon>Oomycota</taxon>
        <taxon>Saprolegniomycetes</taxon>
        <taxon>Saprolegniales</taxon>
        <taxon>Verrucalvaceae</taxon>
        <taxon>Aphanomyces</taxon>
    </lineage>
</organism>
<name>A0A485L0G1_9STRA</name>
<feature type="transmembrane region" description="Helical" evidence="5">
    <location>
        <begin position="426"/>
        <end position="448"/>
    </location>
</feature>
<feature type="transmembrane region" description="Helical" evidence="5">
    <location>
        <begin position="385"/>
        <end position="406"/>
    </location>
</feature>
<reference evidence="7" key="2">
    <citation type="submission" date="2019-06" db="EMBL/GenBank/DDBJ databases">
        <title>Genomics analysis of Aphanomyces spp. identifies a new class of oomycete effector associated with host adaptation.</title>
        <authorList>
            <person name="Gaulin E."/>
        </authorList>
    </citation>
    <scope>NUCLEOTIDE SEQUENCE</scope>
    <source>
        <strain evidence="7">CBS 578.67</strain>
    </source>
</reference>
<feature type="transmembrane region" description="Helical" evidence="5">
    <location>
        <begin position="134"/>
        <end position="155"/>
    </location>
</feature>
<dbReference type="EMBL" id="CAADRA010005495">
    <property type="protein sequence ID" value="VFT90510.1"/>
    <property type="molecule type" value="Genomic_DNA"/>
</dbReference>
<dbReference type="AlphaFoldDB" id="A0A485L0G1"/>
<dbReference type="EMBL" id="VJMH01005474">
    <property type="protein sequence ID" value="KAF0695517.1"/>
    <property type="molecule type" value="Genomic_DNA"/>
</dbReference>
<feature type="transmembrane region" description="Helical" evidence="5">
    <location>
        <begin position="200"/>
        <end position="218"/>
    </location>
</feature>
<feature type="domain" description="Amino acid transporter transmembrane" evidence="6">
    <location>
        <begin position="30"/>
        <end position="441"/>
    </location>
</feature>
<reference evidence="8 9" key="1">
    <citation type="submission" date="2019-03" db="EMBL/GenBank/DDBJ databases">
        <authorList>
            <person name="Gaulin E."/>
            <person name="Dumas B."/>
        </authorList>
    </citation>
    <scope>NUCLEOTIDE SEQUENCE [LARGE SCALE GENOMIC DNA]</scope>
    <source>
        <strain evidence="8">CBS 568.67</strain>
    </source>
</reference>
<evidence type="ECO:0000256" key="4">
    <source>
        <dbReference type="ARBA" id="ARBA00023136"/>
    </source>
</evidence>
<evidence type="ECO:0000259" key="6">
    <source>
        <dbReference type="Pfam" id="PF01490"/>
    </source>
</evidence>
<evidence type="ECO:0000313" key="8">
    <source>
        <dbReference type="EMBL" id="VFT90510.1"/>
    </source>
</evidence>
<evidence type="ECO:0000256" key="2">
    <source>
        <dbReference type="ARBA" id="ARBA00022692"/>
    </source>
</evidence>
<feature type="transmembrane region" description="Helical" evidence="5">
    <location>
        <begin position="238"/>
        <end position="261"/>
    </location>
</feature>
<keyword evidence="2 5" id="KW-0812">Transmembrane</keyword>
<accession>A0A485L0G1</accession>
<gene>
    <name evidence="8" type="primary">Aste57867_13677</name>
    <name evidence="7" type="ORF">As57867_013627</name>
    <name evidence="8" type="ORF">ASTE57867_13677</name>
</gene>
<evidence type="ECO:0000313" key="7">
    <source>
        <dbReference type="EMBL" id="KAF0695517.1"/>
    </source>
</evidence>
<evidence type="ECO:0000256" key="1">
    <source>
        <dbReference type="ARBA" id="ARBA00004370"/>
    </source>
</evidence>
<keyword evidence="9" id="KW-1185">Reference proteome</keyword>
<keyword evidence="3 5" id="KW-1133">Transmembrane helix</keyword>
<keyword evidence="4 5" id="KW-0472">Membrane</keyword>
<dbReference type="InterPro" id="IPR013057">
    <property type="entry name" value="AA_transpt_TM"/>
</dbReference>
<proteinExistence type="predicted"/>